<proteinExistence type="predicted"/>
<feature type="chain" id="PRO_5035287488" evidence="2">
    <location>
        <begin position="21"/>
        <end position="301"/>
    </location>
</feature>
<dbReference type="EMBL" id="JACMSC010000004">
    <property type="protein sequence ID" value="KAG6526476.1"/>
    <property type="molecule type" value="Genomic_DNA"/>
</dbReference>
<dbReference type="SMART" id="SM00205">
    <property type="entry name" value="THN"/>
    <property type="match status" value="1"/>
</dbReference>
<evidence type="ECO:0000256" key="1">
    <source>
        <dbReference type="SAM" id="MobiDB-lite"/>
    </source>
</evidence>
<dbReference type="FunFam" id="2.60.110.10:FF:000001">
    <property type="entry name" value="THAUMATIN-LIKE PROTEIN 1"/>
    <property type="match status" value="1"/>
</dbReference>
<organism evidence="3 4">
    <name type="scientific">Zingiber officinale</name>
    <name type="common">Ginger</name>
    <name type="synonym">Amomum zingiber</name>
    <dbReference type="NCBI Taxonomy" id="94328"/>
    <lineage>
        <taxon>Eukaryota</taxon>
        <taxon>Viridiplantae</taxon>
        <taxon>Streptophyta</taxon>
        <taxon>Embryophyta</taxon>
        <taxon>Tracheophyta</taxon>
        <taxon>Spermatophyta</taxon>
        <taxon>Magnoliopsida</taxon>
        <taxon>Liliopsida</taxon>
        <taxon>Zingiberales</taxon>
        <taxon>Zingiberaceae</taxon>
        <taxon>Zingiber</taxon>
    </lineage>
</organism>
<feature type="signal peptide" evidence="2">
    <location>
        <begin position="1"/>
        <end position="20"/>
    </location>
</feature>
<dbReference type="Pfam" id="PF00314">
    <property type="entry name" value="Thaumatin"/>
    <property type="match status" value="1"/>
</dbReference>
<keyword evidence="4" id="KW-1185">Reference proteome</keyword>
<feature type="region of interest" description="Disordered" evidence="1">
    <location>
        <begin position="242"/>
        <end position="264"/>
    </location>
</feature>
<evidence type="ECO:0000256" key="2">
    <source>
        <dbReference type="SAM" id="SignalP"/>
    </source>
</evidence>
<accession>A0A8J5HEF8</accession>
<dbReference type="PROSITE" id="PS00316">
    <property type="entry name" value="THAUMATIN_1"/>
    <property type="match status" value="1"/>
</dbReference>
<comment type="caution">
    <text evidence="3">The sequence shown here is derived from an EMBL/GenBank/DDBJ whole genome shotgun (WGS) entry which is preliminary data.</text>
</comment>
<dbReference type="PROSITE" id="PS51367">
    <property type="entry name" value="THAUMATIN_2"/>
    <property type="match status" value="1"/>
</dbReference>
<dbReference type="AlphaFoldDB" id="A0A8J5HEF8"/>
<keyword evidence="2" id="KW-0732">Signal</keyword>
<feature type="compositionally biased region" description="Low complexity" evidence="1">
    <location>
        <begin position="242"/>
        <end position="253"/>
    </location>
</feature>
<name>A0A8J5HEF8_ZINOF</name>
<dbReference type="Proteomes" id="UP000734854">
    <property type="component" value="Unassembled WGS sequence"/>
</dbReference>
<protein>
    <submittedName>
        <fullName evidence="3">Uncharacterized protein</fullName>
    </submittedName>
</protein>
<evidence type="ECO:0000313" key="3">
    <source>
        <dbReference type="EMBL" id="KAG6526476.1"/>
    </source>
</evidence>
<dbReference type="PIRSF" id="PIRSF002703">
    <property type="entry name" value="Thaumatin"/>
    <property type="match status" value="1"/>
</dbReference>
<evidence type="ECO:0000313" key="4">
    <source>
        <dbReference type="Proteomes" id="UP000734854"/>
    </source>
</evidence>
<dbReference type="InterPro" id="IPR017949">
    <property type="entry name" value="Thaumatin_CS"/>
</dbReference>
<reference evidence="3 4" key="1">
    <citation type="submission" date="2020-08" db="EMBL/GenBank/DDBJ databases">
        <title>Plant Genome Project.</title>
        <authorList>
            <person name="Zhang R.-G."/>
        </authorList>
    </citation>
    <scope>NUCLEOTIDE SEQUENCE [LARGE SCALE GENOMIC DNA]</scope>
    <source>
        <tissue evidence="3">Rhizome</tissue>
    </source>
</reference>
<gene>
    <name evidence="3" type="ORF">ZIOFF_016461</name>
</gene>
<dbReference type="CDD" id="cd09218">
    <property type="entry name" value="TLP-PA"/>
    <property type="match status" value="1"/>
</dbReference>
<sequence>MSRHPILFFSVLFILRFVSGEGAATFSFVNHCGDTIWPGVLSSSGSSPLESTGFELAAGESRSLYASSGWSGRFWARTGCVFDAYGNGSCGTGDCGTGRVECAGSGAAPPATLVEFTLGGEKDFYDVSLVDGYNLPVVVEAAGGECPSTGCLADINRRCPAELRAGDGAACRSACDAFGQPEFCCSGEFGNPQTCRPSAYAQMFKAACPRSYSYAFDDATSTFTCSAAGGAQAYSITFCPESSTSQKSTKNNTPPKTGGEGEEEESWLASLAIGNANPSRIARRKEIVYSIISLLLYFSLF</sequence>
<dbReference type="OrthoDB" id="430315at2759"/>
<dbReference type="PANTHER" id="PTHR31048">
    <property type="entry name" value="OS03G0233200 PROTEIN"/>
    <property type="match status" value="1"/>
</dbReference>
<dbReference type="InterPro" id="IPR001938">
    <property type="entry name" value="Thaumatin"/>
</dbReference>